<keyword evidence="3" id="KW-0238">DNA-binding</keyword>
<dbReference type="SMART" id="SM00354">
    <property type="entry name" value="HTH_LACI"/>
    <property type="match status" value="1"/>
</dbReference>
<dbReference type="PROSITE" id="PS50932">
    <property type="entry name" value="HTH_LACI_2"/>
    <property type="match status" value="1"/>
</dbReference>
<dbReference type="RefSeq" id="WP_091298430.1">
    <property type="nucleotide sequence ID" value="NZ_FNON01000012.1"/>
</dbReference>
<keyword evidence="4" id="KW-0804">Transcription</keyword>
<dbReference type="SUPFAM" id="SSF53822">
    <property type="entry name" value="Periplasmic binding protein-like I"/>
    <property type="match status" value="1"/>
</dbReference>
<evidence type="ECO:0000313" key="6">
    <source>
        <dbReference type="EMBL" id="SDZ30990.1"/>
    </source>
</evidence>
<dbReference type="InterPro" id="IPR000843">
    <property type="entry name" value="HTH_LacI"/>
</dbReference>
<dbReference type="PANTHER" id="PTHR30146">
    <property type="entry name" value="LACI-RELATED TRANSCRIPTIONAL REPRESSOR"/>
    <property type="match status" value="1"/>
</dbReference>
<dbReference type="AlphaFoldDB" id="A0A1H3RZH9"/>
<dbReference type="STRING" id="589385.SAMN05421504_112114"/>
<keyword evidence="7" id="KW-1185">Reference proteome</keyword>
<dbReference type="EMBL" id="FNON01000012">
    <property type="protein sequence ID" value="SDZ30990.1"/>
    <property type="molecule type" value="Genomic_DNA"/>
</dbReference>
<organism evidence="6 7">
    <name type="scientific">Amycolatopsis xylanica</name>
    <dbReference type="NCBI Taxonomy" id="589385"/>
    <lineage>
        <taxon>Bacteria</taxon>
        <taxon>Bacillati</taxon>
        <taxon>Actinomycetota</taxon>
        <taxon>Actinomycetes</taxon>
        <taxon>Pseudonocardiales</taxon>
        <taxon>Pseudonocardiaceae</taxon>
        <taxon>Amycolatopsis</taxon>
    </lineage>
</organism>
<dbReference type="PANTHER" id="PTHR30146:SF148">
    <property type="entry name" value="HTH-TYPE TRANSCRIPTIONAL REPRESSOR PURR-RELATED"/>
    <property type="match status" value="1"/>
</dbReference>
<dbReference type="GO" id="GO:0003700">
    <property type="term" value="F:DNA-binding transcription factor activity"/>
    <property type="evidence" value="ECO:0007669"/>
    <property type="project" value="TreeGrafter"/>
</dbReference>
<evidence type="ECO:0000256" key="2">
    <source>
        <dbReference type="ARBA" id="ARBA00023015"/>
    </source>
</evidence>
<evidence type="ECO:0000256" key="3">
    <source>
        <dbReference type="ARBA" id="ARBA00023125"/>
    </source>
</evidence>
<evidence type="ECO:0000313" key="7">
    <source>
        <dbReference type="Proteomes" id="UP000199515"/>
    </source>
</evidence>
<dbReference type="GO" id="GO:0000976">
    <property type="term" value="F:transcription cis-regulatory region binding"/>
    <property type="evidence" value="ECO:0007669"/>
    <property type="project" value="TreeGrafter"/>
</dbReference>
<dbReference type="Proteomes" id="UP000199515">
    <property type="component" value="Unassembled WGS sequence"/>
</dbReference>
<dbReference type="PRINTS" id="PR00036">
    <property type="entry name" value="HTHLACI"/>
</dbReference>
<dbReference type="CDD" id="cd01392">
    <property type="entry name" value="HTH_LacI"/>
    <property type="match status" value="1"/>
</dbReference>
<keyword evidence="2" id="KW-0805">Transcription regulation</keyword>
<dbReference type="Pfam" id="PF13377">
    <property type="entry name" value="Peripla_BP_3"/>
    <property type="match status" value="1"/>
</dbReference>
<accession>A0A1H3RZH9</accession>
<keyword evidence="1" id="KW-0678">Repressor</keyword>
<dbReference type="Gene3D" id="3.40.50.2300">
    <property type="match status" value="2"/>
</dbReference>
<sequence>MATISDVAARAGVSTATVSRALNGKSTVDPELAARVQAAATELGYHPNSLARNLRRQETAVLALIIADVENPFFTAIARGFEDIAQTAGYSVVLCNTDENEEKERRYINVALQERVAGVVLSPSGPSTDVKSLRERGTPIVAVDRPLPDGTGDQVLVDSRRAAHTAAKHLLDNGYRRIACVTGPPGIRTADERLAGYQDALREAGLSNDLFRRAEYRAGGARQPALELLDDPRPPDALIAANSMIALDVLQALAERKLRPGRDIGVVTFDDPTWAKLIDPPLTVMAQPAYDIGAIAARMLLDRIADTSLAPASRMLEASLVQRASSRRT</sequence>
<proteinExistence type="predicted"/>
<protein>
    <submittedName>
        <fullName evidence="6">LacI family transcriptional regulator</fullName>
    </submittedName>
</protein>
<dbReference type="SUPFAM" id="SSF47413">
    <property type="entry name" value="lambda repressor-like DNA-binding domains"/>
    <property type="match status" value="1"/>
</dbReference>
<dbReference type="PROSITE" id="PS00356">
    <property type="entry name" value="HTH_LACI_1"/>
    <property type="match status" value="1"/>
</dbReference>
<dbReference type="Pfam" id="PF00356">
    <property type="entry name" value="LacI"/>
    <property type="match status" value="1"/>
</dbReference>
<gene>
    <name evidence="6" type="ORF">SAMN05421504_112114</name>
</gene>
<evidence type="ECO:0000256" key="4">
    <source>
        <dbReference type="ARBA" id="ARBA00023163"/>
    </source>
</evidence>
<dbReference type="InterPro" id="IPR028082">
    <property type="entry name" value="Peripla_BP_I"/>
</dbReference>
<name>A0A1H3RZH9_9PSEU</name>
<evidence type="ECO:0000256" key="1">
    <source>
        <dbReference type="ARBA" id="ARBA00022491"/>
    </source>
</evidence>
<dbReference type="InterPro" id="IPR046335">
    <property type="entry name" value="LacI/GalR-like_sensor"/>
</dbReference>
<dbReference type="CDD" id="cd19977">
    <property type="entry name" value="PBP1_EndR-like"/>
    <property type="match status" value="1"/>
</dbReference>
<dbReference type="Gene3D" id="1.10.260.40">
    <property type="entry name" value="lambda repressor-like DNA-binding domains"/>
    <property type="match status" value="1"/>
</dbReference>
<dbReference type="InterPro" id="IPR010982">
    <property type="entry name" value="Lambda_DNA-bd_dom_sf"/>
</dbReference>
<reference evidence="6 7" key="1">
    <citation type="submission" date="2016-10" db="EMBL/GenBank/DDBJ databases">
        <authorList>
            <person name="de Groot N.N."/>
        </authorList>
    </citation>
    <scope>NUCLEOTIDE SEQUENCE [LARGE SCALE GENOMIC DNA]</scope>
    <source>
        <strain evidence="6 7">CPCC 202699</strain>
    </source>
</reference>
<evidence type="ECO:0000259" key="5">
    <source>
        <dbReference type="PROSITE" id="PS50932"/>
    </source>
</evidence>
<dbReference type="OrthoDB" id="59108at2"/>
<feature type="domain" description="HTH lacI-type" evidence="5">
    <location>
        <begin position="2"/>
        <end position="56"/>
    </location>
</feature>